<sequence length="172" mass="19836">MVKNWKGSCCCGPRYGSCGYLTSSNGFFIGLPLTLVFVYRSEEKRITEKDNVPLPKNKWPKQITNSLVVQLIQAEKDVHKALLLFHSATAEYSNGFRHDHKTFGLMISRLVTVNQFRPAEGMLERMKQENCEVTEDIFLTLCKGYGRVHSPLDVIRVFRKMEDFQLRPPYNT</sequence>
<feature type="transmembrane region" description="Helical" evidence="1">
    <location>
        <begin position="20"/>
        <end position="39"/>
    </location>
</feature>
<dbReference type="AlphaFoldDB" id="A0AAN9L1L7"/>
<gene>
    <name evidence="2" type="ORF">VNO77_21928</name>
</gene>
<keyword evidence="1" id="KW-0812">Transmembrane</keyword>
<accession>A0AAN9L1L7</accession>
<protein>
    <recommendedName>
        <fullName evidence="4">Pentatricopeptide repeat-containing protein</fullName>
    </recommendedName>
</protein>
<keyword evidence="1" id="KW-0472">Membrane</keyword>
<keyword evidence="1" id="KW-1133">Transmembrane helix</keyword>
<comment type="caution">
    <text evidence="2">The sequence shown here is derived from an EMBL/GenBank/DDBJ whole genome shotgun (WGS) entry which is preliminary data.</text>
</comment>
<evidence type="ECO:0000256" key="1">
    <source>
        <dbReference type="SAM" id="Phobius"/>
    </source>
</evidence>
<evidence type="ECO:0000313" key="3">
    <source>
        <dbReference type="Proteomes" id="UP001367508"/>
    </source>
</evidence>
<name>A0AAN9L1L7_CANGL</name>
<proteinExistence type="predicted"/>
<dbReference type="Gene3D" id="1.25.40.10">
    <property type="entry name" value="Tetratricopeptide repeat domain"/>
    <property type="match status" value="1"/>
</dbReference>
<dbReference type="Proteomes" id="UP001367508">
    <property type="component" value="Unassembled WGS sequence"/>
</dbReference>
<dbReference type="InterPro" id="IPR011990">
    <property type="entry name" value="TPR-like_helical_dom_sf"/>
</dbReference>
<evidence type="ECO:0008006" key="4">
    <source>
        <dbReference type="Google" id="ProtNLM"/>
    </source>
</evidence>
<evidence type="ECO:0000313" key="2">
    <source>
        <dbReference type="EMBL" id="KAK7327835.1"/>
    </source>
</evidence>
<reference evidence="2 3" key="1">
    <citation type="submission" date="2024-01" db="EMBL/GenBank/DDBJ databases">
        <title>The genomes of 5 underutilized Papilionoideae crops provide insights into root nodulation and disease resistanc.</title>
        <authorList>
            <person name="Jiang F."/>
        </authorList>
    </citation>
    <scope>NUCLEOTIDE SEQUENCE [LARGE SCALE GENOMIC DNA]</scope>
    <source>
        <strain evidence="2">LVBAO_FW01</strain>
        <tissue evidence="2">Leaves</tissue>
    </source>
</reference>
<dbReference type="EMBL" id="JAYMYQ010000005">
    <property type="protein sequence ID" value="KAK7327835.1"/>
    <property type="molecule type" value="Genomic_DNA"/>
</dbReference>
<organism evidence="2 3">
    <name type="scientific">Canavalia gladiata</name>
    <name type="common">Sword bean</name>
    <name type="synonym">Dolichos gladiatus</name>
    <dbReference type="NCBI Taxonomy" id="3824"/>
    <lineage>
        <taxon>Eukaryota</taxon>
        <taxon>Viridiplantae</taxon>
        <taxon>Streptophyta</taxon>
        <taxon>Embryophyta</taxon>
        <taxon>Tracheophyta</taxon>
        <taxon>Spermatophyta</taxon>
        <taxon>Magnoliopsida</taxon>
        <taxon>eudicotyledons</taxon>
        <taxon>Gunneridae</taxon>
        <taxon>Pentapetalae</taxon>
        <taxon>rosids</taxon>
        <taxon>fabids</taxon>
        <taxon>Fabales</taxon>
        <taxon>Fabaceae</taxon>
        <taxon>Papilionoideae</taxon>
        <taxon>50 kb inversion clade</taxon>
        <taxon>NPAAA clade</taxon>
        <taxon>indigoferoid/millettioid clade</taxon>
        <taxon>Phaseoleae</taxon>
        <taxon>Canavalia</taxon>
    </lineage>
</organism>
<keyword evidence="3" id="KW-1185">Reference proteome</keyword>